<accession>A0A640NA42</accession>
<name>A0A640NA42_BACAN</name>
<dbReference type="EMBL" id="BLEY01000015">
    <property type="protein sequence ID" value="GEU27361.1"/>
    <property type="molecule type" value="Genomic_DNA"/>
</dbReference>
<reference evidence="3" key="2">
    <citation type="submission" date="2019-12" db="EMBL/GenBank/DDBJ databases">
        <authorList>
            <person name="Hoang T.H.H."/>
            <person name="Okutani A."/>
        </authorList>
    </citation>
    <scope>NUCLEOTIDE SEQUENCE</scope>
    <source>
        <strain evidence="1">DB</strain>
        <strain evidence="2">HG</strain>
        <strain evidence="4">LaLC</strain>
        <strain evidence="3">LamDB</strain>
        <strain evidence="5">QuyetLC</strain>
    </source>
</reference>
<sequence>MNEFIKRYIKSEINKTFVDWSSSETRGIKTILMIIVIMVESAHKCNFDYVGVPYPVGYLGDEKVLRFNHDKIVEEMHRGYMTESELVEL</sequence>
<dbReference type="EMBL" id="BLEX01000003">
    <property type="protein sequence ID" value="GEU22662.1"/>
    <property type="molecule type" value="Genomic_DNA"/>
</dbReference>
<evidence type="ECO:0000313" key="2">
    <source>
        <dbReference type="EMBL" id="GEU05821.1"/>
    </source>
</evidence>
<evidence type="ECO:0000313" key="5">
    <source>
        <dbReference type="EMBL" id="GEU27361.1"/>
    </source>
</evidence>
<dbReference type="InterPro" id="IPR025233">
    <property type="entry name" value="DUF4176"/>
</dbReference>
<reference evidence="3" key="1">
    <citation type="submission" date="2019-12" db="EMBL/GenBank/DDBJ databases">
        <title>Epidemiological and comparative genomic analysis of Bacillus anthracis isolated from northern Vietnam.</title>
        <authorList>
            <person name="Hoang T.T.H."/>
            <person name="Dang D.A."/>
            <person name="Pham M.H."/>
            <person name="Luong M.H."/>
            <person name="Tran N.D."/>
            <person name="Nguyen T.H."/>
            <person name="Nguyen T.T."/>
            <person name="Inoue S."/>
            <person name="Morikawa S."/>
            <person name="Okutani A."/>
        </authorList>
    </citation>
    <scope>NUCLEOTIDE SEQUENCE</scope>
    <source>
        <strain evidence="1">DB</strain>
        <strain evidence="2">HG</strain>
        <strain evidence="4">LaLC</strain>
        <strain evidence="3">LamDB</strain>
        <strain evidence="5">QuyetLC</strain>
    </source>
</reference>
<evidence type="ECO:0000313" key="3">
    <source>
        <dbReference type="EMBL" id="GEU22662.1"/>
    </source>
</evidence>
<proteinExistence type="predicted"/>
<dbReference type="Pfam" id="PF13780">
    <property type="entry name" value="DUF4176"/>
    <property type="match status" value="1"/>
</dbReference>
<gene>
    <name evidence="1" type="ORF">DB1_00710</name>
    <name evidence="2" type="ORF">HG1_13070</name>
    <name evidence="4" type="ORF">LaLC_43280</name>
    <name evidence="3" type="ORF">LamDB_22830</name>
    <name evidence="5" type="ORF">QuyetLC_17280</name>
</gene>
<comment type="caution">
    <text evidence="3">The sequence shown here is derived from an EMBL/GenBank/DDBJ whole genome shotgun (WGS) entry which is preliminary data.</text>
</comment>
<dbReference type="EMBL" id="BLEW01000010">
    <property type="protein sequence ID" value="GEU23284.1"/>
    <property type="molecule type" value="Genomic_DNA"/>
</dbReference>
<protein>
    <recommendedName>
        <fullName evidence="6">DUF4176 domain-containing protein</fullName>
    </recommendedName>
</protein>
<dbReference type="EMBL" id="BLEV01000002">
    <property type="protein sequence ID" value="GEU05821.1"/>
    <property type="molecule type" value="Genomic_DNA"/>
</dbReference>
<organism evidence="3">
    <name type="scientific">Bacillus anthracis</name>
    <name type="common">anthrax bacterium</name>
    <dbReference type="NCBI Taxonomy" id="1392"/>
    <lineage>
        <taxon>Bacteria</taxon>
        <taxon>Bacillati</taxon>
        <taxon>Bacillota</taxon>
        <taxon>Bacilli</taxon>
        <taxon>Bacillales</taxon>
        <taxon>Bacillaceae</taxon>
        <taxon>Bacillus</taxon>
        <taxon>Bacillus cereus group</taxon>
    </lineage>
</organism>
<evidence type="ECO:0000313" key="4">
    <source>
        <dbReference type="EMBL" id="GEU23284.1"/>
    </source>
</evidence>
<evidence type="ECO:0008006" key="6">
    <source>
        <dbReference type="Google" id="ProtNLM"/>
    </source>
</evidence>
<dbReference type="EMBL" id="BLEU01000001">
    <property type="protein sequence ID" value="GET95876.1"/>
    <property type="molecule type" value="Genomic_DNA"/>
</dbReference>
<dbReference type="AlphaFoldDB" id="A0A640NA42"/>
<evidence type="ECO:0000313" key="1">
    <source>
        <dbReference type="EMBL" id="GET95876.1"/>
    </source>
</evidence>